<dbReference type="AlphaFoldDB" id="A0A1D7UUU8"/>
<dbReference type="Proteomes" id="UP000094197">
    <property type="component" value="Chromosome 1"/>
</dbReference>
<sequence length="142" mass="15318">MQTNSLTIDRSGEQDRVLSLISKIFLLMNLVVYDAFAIGFFLIPIKLASWIGIEIQTSAALADFRAMYGGLCLGIGAVLVLGLFKKEWVQAGILLAVTTAGGLFLGRIYTLLLDGPGNEYIYVSMATEVGAVVIGGWLLKRS</sequence>
<evidence type="ECO:0000256" key="1">
    <source>
        <dbReference type="SAM" id="Phobius"/>
    </source>
</evidence>
<feature type="transmembrane region" description="Helical" evidence="1">
    <location>
        <begin position="65"/>
        <end position="84"/>
    </location>
</feature>
<dbReference type="OrthoDB" id="344682at2"/>
<evidence type="ECO:0000313" key="2">
    <source>
        <dbReference type="EMBL" id="AOP33321.1"/>
    </source>
</evidence>
<keyword evidence="1" id="KW-0812">Transmembrane</keyword>
<dbReference type="InterPro" id="IPR025597">
    <property type="entry name" value="DUF4345"/>
</dbReference>
<evidence type="ECO:0008006" key="4">
    <source>
        <dbReference type="Google" id="ProtNLM"/>
    </source>
</evidence>
<keyword evidence="1" id="KW-0472">Membrane</keyword>
<protein>
    <recommendedName>
        <fullName evidence="4">DUF4345 domain-containing protein</fullName>
    </recommendedName>
</protein>
<dbReference type="KEGG" id="laj:A0128_05350"/>
<reference evidence="2 3" key="1">
    <citation type="submission" date="2016-04" db="EMBL/GenBank/DDBJ databases">
        <title>Complete genome seqeunce of Leptospira alstonii serovar Room22.</title>
        <authorList>
            <person name="Nally J.E."/>
            <person name="Bayles D.O."/>
            <person name="Hurley D."/>
            <person name="Fanning S."/>
            <person name="McMahon B.J."/>
            <person name="Arent Z."/>
        </authorList>
    </citation>
    <scope>NUCLEOTIDE SEQUENCE [LARGE SCALE GENOMIC DNA]</scope>
    <source>
        <strain evidence="2 3">GWTS #1</strain>
    </source>
</reference>
<accession>A0A1D7UUU8</accession>
<dbReference type="Pfam" id="PF14248">
    <property type="entry name" value="DUF4345"/>
    <property type="match status" value="1"/>
</dbReference>
<dbReference type="EMBL" id="CP015217">
    <property type="protein sequence ID" value="AOP33321.1"/>
    <property type="molecule type" value="Genomic_DNA"/>
</dbReference>
<feature type="transmembrane region" description="Helical" evidence="1">
    <location>
        <begin position="24"/>
        <end position="45"/>
    </location>
</feature>
<keyword evidence="1" id="KW-1133">Transmembrane helix</keyword>
<evidence type="ECO:0000313" key="3">
    <source>
        <dbReference type="Proteomes" id="UP000094197"/>
    </source>
</evidence>
<name>A0A1D7UUU8_9LEPT</name>
<proteinExistence type="predicted"/>
<keyword evidence="3" id="KW-1185">Reference proteome</keyword>
<feature type="transmembrane region" description="Helical" evidence="1">
    <location>
        <begin position="121"/>
        <end position="139"/>
    </location>
</feature>
<dbReference type="RefSeq" id="WP_069606561.1">
    <property type="nucleotide sequence ID" value="NZ_CP015217.1"/>
</dbReference>
<feature type="transmembrane region" description="Helical" evidence="1">
    <location>
        <begin position="91"/>
        <end position="109"/>
    </location>
</feature>
<gene>
    <name evidence="2" type="ORF">A0128_05350</name>
</gene>
<organism evidence="2 3">
    <name type="scientific">Leptospira tipperaryensis</name>
    <dbReference type="NCBI Taxonomy" id="2564040"/>
    <lineage>
        <taxon>Bacteria</taxon>
        <taxon>Pseudomonadati</taxon>
        <taxon>Spirochaetota</taxon>
        <taxon>Spirochaetia</taxon>
        <taxon>Leptospirales</taxon>
        <taxon>Leptospiraceae</taxon>
        <taxon>Leptospira</taxon>
    </lineage>
</organism>